<dbReference type="InterPro" id="IPR006086">
    <property type="entry name" value="XPG-I_dom"/>
</dbReference>
<dbReference type="SUPFAM" id="SSF47807">
    <property type="entry name" value="5' to 3' exonuclease, C-terminal subdomain"/>
    <property type="match status" value="1"/>
</dbReference>
<dbReference type="InterPro" id="IPR006084">
    <property type="entry name" value="XPG/Rad2"/>
</dbReference>
<keyword evidence="1" id="KW-0540">Nuclease</keyword>
<accession>A0A086J3P9</accession>
<dbReference type="Gene3D" id="1.10.150.20">
    <property type="entry name" value="5' to 3' exonuclease, C-terminal subdomain"/>
    <property type="match status" value="1"/>
</dbReference>
<evidence type="ECO:0000313" key="5">
    <source>
        <dbReference type="Proteomes" id="UP000054524"/>
    </source>
</evidence>
<dbReference type="Pfam" id="PF00867">
    <property type="entry name" value="XPG_I"/>
    <property type="match status" value="1"/>
</dbReference>
<dbReference type="GeneID" id="77675896"/>
<dbReference type="Pfam" id="PF00752">
    <property type="entry name" value="XPG_N"/>
    <property type="match status" value="1"/>
</dbReference>
<gene>
    <name evidence="4" type="ORF">NESG_00923</name>
</gene>
<sequence>MGIKHLWKLLNGRTVELRELNGLSLCVDANLALFSCLGTSNIVFITEYTLKVIYRLISLGIDPVFVFDGRKPLFKKRPRKEILGTDGNGKDVCTEIEQMPEETADMSSTYINENSEAADTLEREEDFRQNMSDGEFSMYQVQKVFDRYKYIRSLTKIKRMHGDSEILFKLKSHSLPAVQAREDPDTDEPFKELNACMERMKEILYSQQDGAEEKVERKMSYSRDIEREKKEKGQVHRIEVSTEETEYQREMKMYELPKEDIFLNTHAIDKETLPLAYRVIVDILDAFSIKYAIAPSESDNVYKSIERAIDMDGVVTEDSDILIFSKKPVFRHVFKRKILPKVFAEEGVLEYTQTELHILAWLLGNDYVPGIPGIGPSRARIIIGKYREAVSPQNAEEDAINIDQLCEIVRSTVNRDVTLEIPNLLQVQKVYADREFKVHIANLAPKPLDKRKIVEFLAKRTSWESTEKEGYFKMINEYQKNRENKLEEMKESKNLQETGW</sequence>
<dbReference type="InterPro" id="IPR036279">
    <property type="entry name" value="5-3_exonuclease_C_sf"/>
</dbReference>
<feature type="domain" description="XPG N-terminal" evidence="3">
    <location>
        <begin position="1"/>
        <end position="83"/>
    </location>
</feature>
<name>A0A086J3P9_NEMA1</name>
<dbReference type="Proteomes" id="UP000054524">
    <property type="component" value="Unassembled WGS sequence"/>
</dbReference>
<dbReference type="PANTHER" id="PTHR11081:SF59">
    <property type="entry name" value="FI23547P1"/>
    <property type="match status" value="1"/>
</dbReference>
<evidence type="ECO:0000256" key="1">
    <source>
        <dbReference type="ARBA" id="ARBA00022722"/>
    </source>
</evidence>
<dbReference type="PANTHER" id="PTHR11081">
    <property type="entry name" value="FLAP ENDONUCLEASE FAMILY MEMBER"/>
    <property type="match status" value="1"/>
</dbReference>
<dbReference type="Gene3D" id="3.40.50.1010">
    <property type="entry name" value="5'-nuclease"/>
    <property type="match status" value="2"/>
</dbReference>
<dbReference type="AlphaFoldDB" id="A0A086J3P9"/>
<dbReference type="SUPFAM" id="SSF88723">
    <property type="entry name" value="PIN domain-like"/>
    <property type="match status" value="1"/>
</dbReference>
<proteinExistence type="predicted"/>
<comment type="caution">
    <text evidence="4">The sequence shown here is derived from an EMBL/GenBank/DDBJ whole genome shotgun (WGS) entry which is preliminary data.</text>
</comment>
<dbReference type="EMBL" id="AKIJ01000002">
    <property type="protein sequence ID" value="KFG26767.1"/>
    <property type="molecule type" value="Genomic_DNA"/>
</dbReference>
<dbReference type="RefSeq" id="XP_052905322.1">
    <property type="nucleotide sequence ID" value="XM_053048562.1"/>
</dbReference>
<dbReference type="PRINTS" id="PR00853">
    <property type="entry name" value="XPGRADSUPER"/>
</dbReference>
<evidence type="ECO:0000256" key="2">
    <source>
        <dbReference type="ARBA" id="ARBA00022801"/>
    </source>
</evidence>
<organism evidence="4 5">
    <name type="scientific">Nematocida ausubeli (strain ATCC PRA-371 / ERTm2)</name>
    <name type="common">Nematode killer fungus</name>
    <dbReference type="NCBI Taxonomy" id="1913371"/>
    <lineage>
        <taxon>Eukaryota</taxon>
        <taxon>Fungi</taxon>
        <taxon>Fungi incertae sedis</taxon>
        <taxon>Microsporidia</taxon>
        <taxon>Nematocida</taxon>
    </lineage>
</organism>
<dbReference type="CDD" id="cd09897">
    <property type="entry name" value="H3TH_FEN1-XPG-like"/>
    <property type="match status" value="1"/>
</dbReference>
<protein>
    <recommendedName>
        <fullName evidence="3">XPG N-terminal domain-containing protein</fullName>
    </recommendedName>
</protein>
<evidence type="ECO:0000259" key="3">
    <source>
        <dbReference type="SMART" id="SM00485"/>
    </source>
</evidence>
<evidence type="ECO:0000313" key="4">
    <source>
        <dbReference type="EMBL" id="KFG26767.1"/>
    </source>
</evidence>
<keyword evidence="5" id="KW-1185">Reference proteome</keyword>
<dbReference type="SMART" id="SM00485">
    <property type="entry name" value="XPGN"/>
    <property type="match status" value="1"/>
</dbReference>
<dbReference type="GO" id="GO:0017108">
    <property type="term" value="F:5'-flap endonuclease activity"/>
    <property type="evidence" value="ECO:0007669"/>
    <property type="project" value="TreeGrafter"/>
</dbReference>
<reference evidence="4 5" key="1">
    <citation type="journal article" date="2014" name="Genome Announc.">
        <title>Genome Sequence of the Microsporidian Species Nematocida sp1 Strain ERTm6 (ATCC PRA-372).</title>
        <authorList>
            <person name="Bakowski M.A."/>
            <person name="Priest M."/>
            <person name="Young S."/>
            <person name="Cuomo C.A."/>
            <person name="Troemel E.R."/>
        </authorList>
    </citation>
    <scope>NUCLEOTIDE SEQUENCE [LARGE SCALE GENOMIC DNA]</scope>
    <source>
        <strain evidence="4 5">ERTm6</strain>
    </source>
</reference>
<dbReference type="HOGENOM" id="CLU_545243_0_0_1"/>
<dbReference type="GO" id="GO:0006281">
    <property type="term" value="P:DNA repair"/>
    <property type="evidence" value="ECO:0007669"/>
    <property type="project" value="UniProtKB-ARBA"/>
</dbReference>
<keyword evidence="2" id="KW-0378">Hydrolase</keyword>
<dbReference type="InterPro" id="IPR029060">
    <property type="entry name" value="PIN-like_dom_sf"/>
</dbReference>
<dbReference type="InterPro" id="IPR006085">
    <property type="entry name" value="XPG_DNA_repair_N"/>
</dbReference>